<dbReference type="PROSITE" id="PS50157">
    <property type="entry name" value="ZINC_FINGER_C2H2_2"/>
    <property type="match status" value="1"/>
</dbReference>
<dbReference type="OrthoDB" id="10247051at2759"/>
<dbReference type="Gene3D" id="3.30.160.60">
    <property type="entry name" value="Classic Zinc Finger"/>
    <property type="match status" value="1"/>
</dbReference>
<dbReference type="InterPro" id="IPR013087">
    <property type="entry name" value="Znf_C2H2_type"/>
</dbReference>
<evidence type="ECO:0000313" key="4">
    <source>
        <dbReference type="EMBL" id="KAG5683363.1"/>
    </source>
</evidence>
<keyword evidence="1" id="KW-0862">Zinc</keyword>
<dbReference type="Proteomes" id="UP001107558">
    <property type="component" value="Chromosome 1"/>
</dbReference>
<protein>
    <recommendedName>
        <fullName evidence="3">C2H2-type domain-containing protein</fullName>
    </recommendedName>
</protein>
<keyword evidence="1" id="KW-0863">Zinc-finger</keyword>
<accession>A0A9J6CNZ7</accession>
<dbReference type="EMBL" id="JADBJN010000001">
    <property type="protein sequence ID" value="KAG5683363.1"/>
    <property type="molecule type" value="Genomic_DNA"/>
</dbReference>
<dbReference type="PROSITE" id="PS00028">
    <property type="entry name" value="ZINC_FINGER_C2H2_1"/>
    <property type="match status" value="1"/>
</dbReference>
<feature type="compositionally biased region" description="Basic residues" evidence="2">
    <location>
        <begin position="55"/>
        <end position="64"/>
    </location>
</feature>
<dbReference type="AlphaFoldDB" id="A0A9J6CNZ7"/>
<evidence type="ECO:0000256" key="2">
    <source>
        <dbReference type="SAM" id="MobiDB-lite"/>
    </source>
</evidence>
<feature type="region of interest" description="Disordered" evidence="2">
    <location>
        <begin position="29"/>
        <end position="79"/>
    </location>
</feature>
<keyword evidence="5" id="KW-1185">Reference proteome</keyword>
<feature type="domain" description="C2H2-type" evidence="3">
    <location>
        <begin position="200"/>
        <end position="228"/>
    </location>
</feature>
<evidence type="ECO:0000313" key="5">
    <source>
        <dbReference type="Proteomes" id="UP001107558"/>
    </source>
</evidence>
<evidence type="ECO:0000259" key="3">
    <source>
        <dbReference type="PROSITE" id="PS50157"/>
    </source>
</evidence>
<feature type="compositionally biased region" description="Basic and acidic residues" evidence="2">
    <location>
        <begin position="42"/>
        <end position="53"/>
    </location>
</feature>
<comment type="caution">
    <text evidence="4">The sequence shown here is derived from an EMBL/GenBank/DDBJ whole genome shotgun (WGS) entry which is preliminary data.</text>
</comment>
<proteinExistence type="predicted"/>
<keyword evidence="1" id="KW-0479">Metal-binding</keyword>
<sequence length="419" mass="48569">MAPPAKKMKRCNNKENKLNNSIKNYFKTVEQPESPLASPVAKETKKAKQEVTKVAKPKQQKKVKEKSEQTKMTPEKSNQVEVAEKTIKAAIIEKPKKVVKKSKKATKTISEDQNDVPTQSEPSNFALTSLKFKNLAELYPWVDEKLTRIVFKTKSSIEVLMSEFCLFSTYKCMNEVCEFFTTDFDEFKKHMIEHSDSNCHYCSFCLKGFEKPSELGTHIDLNHRYDRFQCNYCMYRSCQKGYVAIHQNKFHPKAPCMIFKSPVQKLLKSTLKNAEQNMIKNREQFVSSYRCKTPRCKESFYCKTNYRKHLESEKTKPSCSEFGTIIDEQMKKIDHSKTSNKLEGFTECLFCHYGTDEDDILEHMSMNHQSEFAYICKRSMPTFVVARETLLTHTTIEFVGAHPSETCNFGGDLEKLKSK</sequence>
<gene>
    <name evidence="4" type="ORF">PVAND_012649</name>
</gene>
<name>A0A9J6CNZ7_POLVA</name>
<reference evidence="4" key="1">
    <citation type="submission" date="2021-03" db="EMBL/GenBank/DDBJ databases">
        <title>Chromosome level genome of the anhydrobiotic midge Polypedilum vanderplanki.</title>
        <authorList>
            <person name="Yoshida Y."/>
            <person name="Kikawada T."/>
            <person name="Gusev O."/>
        </authorList>
    </citation>
    <scope>NUCLEOTIDE SEQUENCE</scope>
    <source>
        <strain evidence="4">NIAS01</strain>
        <tissue evidence="4">Whole body or cell culture</tissue>
    </source>
</reference>
<evidence type="ECO:0000256" key="1">
    <source>
        <dbReference type="PROSITE-ProRule" id="PRU00042"/>
    </source>
</evidence>
<dbReference type="GO" id="GO:0008270">
    <property type="term" value="F:zinc ion binding"/>
    <property type="evidence" value="ECO:0007669"/>
    <property type="project" value="UniProtKB-KW"/>
</dbReference>
<organism evidence="4 5">
    <name type="scientific">Polypedilum vanderplanki</name>
    <name type="common">Sleeping chironomid midge</name>
    <dbReference type="NCBI Taxonomy" id="319348"/>
    <lineage>
        <taxon>Eukaryota</taxon>
        <taxon>Metazoa</taxon>
        <taxon>Ecdysozoa</taxon>
        <taxon>Arthropoda</taxon>
        <taxon>Hexapoda</taxon>
        <taxon>Insecta</taxon>
        <taxon>Pterygota</taxon>
        <taxon>Neoptera</taxon>
        <taxon>Endopterygota</taxon>
        <taxon>Diptera</taxon>
        <taxon>Nematocera</taxon>
        <taxon>Chironomoidea</taxon>
        <taxon>Chironomidae</taxon>
        <taxon>Chironominae</taxon>
        <taxon>Polypedilum</taxon>
        <taxon>Polypedilum</taxon>
    </lineage>
</organism>
<dbReference type="SMART" id="SM00355">
    <property type="entry name" value="ZnF_C2H2"/>
    <property type="match status" value="5"/>
</dbReference>